<dbReference type="PANTHER" id="PTHR45620">
    <property type="entry name" value="PDF RECEPTOR-LIKE PROTEIN-RELATED"/>
    <property type="match status" value="1"/>
</dbReference>
<dbReference type="SUPFAM" id="SSF111418">
    <property type="entry name" value="Hormone receptor domain"/>
    <property type="match status" value="1"/>
</dbReference>
<feature type="transmembrane region" description="Helical" evidence="11">
    <location>
        <begin position="413"/>
        <end position="436"/>
    </location>
</feature>
<name>A0ABP1Q627_9HEXA</name>
<dbReference type="InterPro" id="IPR017983">
    <property type="entry name" value="GPCR_2_secretin-like_CS"/>
</dbReference>
<evidence type="ECO:0000256" key="1">
    <source>
        <dbReference type="ARBA" id="ARBA00004651"/>
    </source>
</evidence>
<feature type="transmembrane region" description="Helical" evidence="11">
    <location>
        <begin position="383"/>
        <end position="401"/>
    </location>
</feature>
<proteinExistence type="inferred from homology"/>
<protein>
    <recommendedName>
        <fullName evidence="16">Calcitonin receptor</fullName>
    </recommendedName>
</protein>
<evidence type="ECO:0000313" key="14">
    <source>
        <dbReference type="EMBL" id="CAL8090749.1"/>
    </source>
</evidence>
<dbReference type="EMBL" id="CAXLJM020000024">
    <property type="protein sequence ID" value="CAL8090749.1"/>
    <property type="molecule type" value="Genomic_DNA"/>
</dbReference>
<dbReference type="InterPro" id="IPR036445">
    <property type="entry name" value="GPCR_2_extracell_dom_sf"/>
</dbReference>
<evidence type="ECO:0000256" key="8">
    <source>
        <dbReference type="ARBA" id="ARBA00023170"/>
    </source>
</evidence>
<evidence type="ECO:0000313" key="15">
    <source>
        <dbReference type="Proteomes" id="UP001642540"/>
    </source>
</evidence>
<dbReference type="Pfam" id="PF00002">
    <property type="entry name" value="7tm_2"/>
    <property type="match status" value="1"/>
</dbReference>
<dbReference type="PROSITE" id="PS00649">
    <property type="entry name" value="G_PROTEIN_RECEP_F2_1"/>
    <property type="match status" value="1"/>
</dbReference>
<comment type="caution">
    <text evidence="14">The sequence shown here is derived from an EMBL/GenBank/DDBJ whole genome shotgun (WGS) entry which is preliminary data.</text>
</comment>
<keyword evidence="9" id="KW-0325">Glycoprotein</keyword>
<evidence type="ECO:0000259" key="12">
    <source>
        <dbReference type="PROSITE" id="PS50227"/>
    </source>
</evidence>
<dbReference type="InterPro" id="IPR000832">
    <property type="entry name" value="GPCR_2_secretin-like"/>
</dbReference>
<keyword evidence="5 11" id="KW-1133">Transmembrane helix</keyword>
<dbReference type="Proteomes" id="UP001642540">
    <property type="component" value="Unassembled WGS sequence"/>
</dbReference>
<feature type="transmembrane region" description="Helical" evidence="11">
    <location>
        <begin position="310"/>
        <end position="337"/>
    </location>
</feature>
<accession>A0ABP1Q627</accession>
<evidence type="ECO:0000256" key="4">
    <source>
        <dbReference type="ARBA" id="ARBA00022692"/>
    </source>
</evidence>
<evidence type="ECO:0000256" key="5">
    <source>
        <dbReference type="ARBA" id="ARBA00022989"/>
    </source>
</evidence>
<gene>
    <name evidence="14" type="ORF">ODALV1_LOCUS7743</name>
</gene>
<evidence type="ECO:0000256" key="9">
    <source>
        <dbReference type="ARBA" id="ARBA00023180"/>
    </source>
</evidence>
<dbReference type="Pfam" id="PF02793">
    <property type="entry name" value="HRM"/>
    <property type="match status" value="1"/>
</dbReference>
<sequence length="518" mass="58768">MNSTMLVENENSTVVLDPSEDEIQISQDEYETIRPYIDERELRELDPKVRLHIIVSALACNLDTGQTGIHKNNFSEERGGYCPRTFDGWSCWNETAAGETANAPCPWFVTGFEPGRIAHKQCLSDGSWFKHPLTNLTWSNYTTCVDLEALQVYQNVNLVYEVGYLVSVCALILSLFIFCRFRSLSCTRVTIHKHLFASFIINNSLWLVWYRTVVNSGITVNELNQVYCAVIHILTHYFMMANYFWMFCEGFYLHTLLVYAFTRAESKLLTWFYVFGWLGPLLPLGLYTTFRGTDADHTERKECWIHDSKWSLLISGPVCICLLVSLAFLINIVRVLVMKLNASRRVTRTVTRNNSSRLINQREGHRRESGADSAGSLRKASRATLILIPLLGLHYFIIPFRPDGESNKWAAMMYEYVAAFTSSLQGLAVSLIFCFCNGEVLAVLKRHVCGRNSTCGGKLLGNLRTRVFRQNNTNSRATRQSIHSCSPTTTVMAISPIMEPDSPLFTVLGDNDDGVAIR</sequence>
<dbReference type="InterPro" id="IPR001879">
    <property type="entry name" value="GPCR_2_extracellular_dom"/>
</dbReference>
<dbReference type="InterPro" id="IPR050332">
    <property type="entry name" value="GPCR_2"/>
</dbReference>
<keyword evidence="7 11" id="KW-0472">Membrane</keyword>
<keyword evidence="4 11" id="KW-0812">Transmembrane</keyword>
<comment type="subcellular location">
    <subcellularLocation>
        <location evidence="1">Cell membrane</location>
        <topology evidence="1">Multi-pass membrane protein</topology>
    </subcellularLocation>
</comment>
<evidence type="ECO:0000256" key="10">
    <source>
        <dbReference type="ARBA" id="ARBA00023224"/>
    </source>
</evidence>
<evidence type="ECO:0008006" key="16">
    <source>
        <dbReference type="Google" id="ProtNLM"/>
    </source>
</evidence>
<evidence type="ECO:0000259" key="13">
    <source>
        <dbReference type="PROSITE" id="PS50261"/>
    </source>
</evidence>
<evidence type="ECO:0000256" key="11">
    <source>
        <dbReference type="SAM" id="Phobius"/>
    </source>
</evidence>
<reference evidence="14 15" key="1">
    <citation type="submission" date="2024-08" db="EMBL/GenBank/DDBJ databases">
        <authorList>
            <person name="Cucini C."/>
            <person name="Frati F."/>
        </authorList>
    </citation>
    <scope>NUCLEOTIDE SEQUENCE [LARGE SCALE GENOMIC DNA]</scope>
</reference>
<keyword evidence="6" id="KW-0297">G-protein coupled receptor</keyword>
<evidence type="ECO:0000256" key="2">
    <source>
        <dbReference type="ARBA" id="ARBA00005314"/>
    </source>
</evidence>
<dbReference type="SUPFAM" id="SSF81321">
    <property type="entry name" value="Family A G protein-coupled receptor-like"/>
    <property type="match status" value="1"/>
</dbReference>
<dbReference type="PRINTS" id="PR00249">
    <property type="entry name" value="GPCRSECRETIN"/>
</dbReference>
<dbReference type="SMART" id="SM00008">
    <property type="entry name" value="HormR"/>
    <property type="match status" value="1"/>
</dbReference>
<keyword evidence="15" id="KW-1185">Reference proteome</keyword>
<dbReference type="InterPro" id="IPR017981">
    <property type="entry name" value="GPCR_2-like_7TM"/>
</dbReference>
<dbReference type="Gene3D" id="1.20.1070.10">
    <property type="entry name" value="Rhodopsin 7-helix transmembrane proteins"/>
    <property type="match status" value="1"/>
</dbReference>
<keyword evidence="8" id="KW-0675">Receptor</keyword>
<feature type="domain" description="G-protein coupled receptors family 2 profile 1" evidence="12">
    <location>
        <begin position="59"/>
        <end position="148"/>
    </location>
</feature>
<organism evidence="14 15">
    <name type="scientific">Orchesella dallaii</name>
    <dbReference type="NCBI Taxonomy" id="48710"/>
    <lineage>
        <taxon>Eukaryota</taxon>
        <taxon>Metazoa</taxon>
        <taxon>Ecdysozoa</taxon>
        <taxon>Arthropoda</taxon>
        <taxon>Hexapoda</taxon>
        <taxon>Collembola</taxon>
        <taxon>Entomobryomorpha</taxon>
        <taxon>Entomobryoidea</taxon>
        <taxon>Orchesellidae</taxon>
        <taxon>Orchesellinae</taxon>
        <taxon>Orchesella</taxon>
    </lineage>
</organism>
<keyword evidence="10" id="KW-0807">Transducer</keyword>
<evidence type="ECO:0000256" key="7">
    <source>
        <dbReference type="ARBA" id="ARBA00023136"/>
    </source>
</evidence>
<keyword evidence="3" id="KW-1003">Cell membrane</keyword>
<evidence type="ECO:0000256" key="3">
    <source>
        <dbReference type="ARBA" id="ARBA00022475"/>
    </source>
</evidence>
<dbReference type="PROSITE" id="PS50261">
    <property type="entry name" value="G_PROTEIN_RECEP_F2_4"/>
    <property type="match status" value="1"/>
</dbReference>
<dbReference type="Gene3D" id="4.10.1240.10">
    <property type="entry name" value="GPCR, family 2, extracellular hormone receptor domain"/>
    <property type="match status" value="1"/>
</dbReference>
<evidence type="ECO:0000256" key="6">
    <source>
        <dbReference type="ARBA" id="ARBA00023040"/>
    </source>
</evidence>
<dbReference type="PROSITE" id="PS50227">
    <property type="entry name" value="G_PROTEIN_RECEP_F2_3"/>
    <property type="match status" value="1"/>
</dbReference>
<dbReference type="PROSITE" id="PS00650">
    <property type="entry name" value="G_PROTEIN_RECEP_F2_2"/>
    <property type="match status" value="1"/>
</dbReference>
<comment type="similarity">
    <text evidence="2">Belongs to the G-protein coupled receptor 2 family.</text>
</comment>
<feature type="transmembrane region" description="Helical" evidence="11">
    <location>
        <begin position="191"/>
        <end position="209"/>
    </location>
</feature>
<feature type="domain" description="G-protein coupled receptors family 2 profile 2" evidence="13">
    <location>
        <begin position="156"/>
        <end position="437"/>
    </location>
</feature>
<dbReference type="PANTHER" id="PTHR45620:SF32">
    <property type="entry name" value="DIURETIC HORMONE 31 RECEPTOR, ISOFORM C"/>
    <property type="match status" value="1"/>
</dbReference>
<feature type="transmembrane region" description="Helical" evidence="11">
    <location>
        <begin position="158"/>
        <end position="179"/>
    </location>
</feature>
<feature type="transmembrane region" description="Helical" evidence="11">
    <location>
        <begin position="268"/>
        <end position="290"/>
    </location>
</feature>